<comment type="caution">
    <text evidence="1">The sequence shown here is derived from an EMBL/GenBank/DDBJ whole genome shotgun (WGS) entry which is preliminary data.</text>
</comment>
<name>A0ABR3SJW1_9PEZI</name>
<sequence length="390" mass="44496">MLVRLVLTRVDERVFDQAIALHVLIQALPQRQSTIGYRLLRMMANGPRDIKGLIGARRFASDNLGNNPMISRLLNDMADSAFTFHHNDDELRSLHQYDRHHALHEPLPLPGPSDGMVAAHHLLETEPCIVERVDVYREHLHEYQNSLSLWINVICASCMHNRSDHTADTILIMQELWQSNPHTTVPDILNDILKSGIDRSAWNDPETCDPTSILLGPFTMMCFGIMGRPDYSLLNCLIEWEDWHLASPARDARIAANQMLEMWTKGAPYLKEAKEMLKRGLQDHGRSFFDVPTLLAALENSQPDDFGEQVALIDPHQVPVTFLSRISTVKMLWSMCADLSSLSRVTSRLGNTLDEVKVPDMDIAKGMPMFPVWARAYQREHFVDRLSEFR</sequence>
<reference evidence="1 2" key="1">
    <citation type="submission" date="2024-02" db="EMBL/GenBank/DDBJ databases">
        <title>De novo assembly and annotation of 12 fungi associated with fruit tree decline syndrome in Ontario, Canada.</title>
        <authorList>
            <person name="Sulman M."/>
            <person name="Ellouze W."/>
            <person name="Ilyukhin E."/>
        </authorList>
    </citation>
    <scope>NUCLEOTIDE SEQUENCE [LARGE SCALE GENOMIC DNA]</scope>
    <source>
        <strain evidence="1 2">M1-105</strain>
    </source>
</reference>
<evidence type="ECO:0000313" key="1">
    <source>
        <dbReference type="EMBL" id="KAL1622957.1"/>
    </source>
</evidence>
<organism evidence="1 2">
    <name type="scientific">Neofusicoccum ribis</name>
    <dbReference type="NCBI Taxonomy" id="45134"/>
    <lineage>
        <taxon>Eukaryota</taxon>
        <taxon>Fungi</taxon>
        <taxon>Dikarya</taxon>
        <taxon>Ascomycota</taxon>
        <taxon>Pezizomycotina</taxon>
        <taxon>Dothideomycetes</taxon>
        <taxon>Dothideomycetes incertae sedis</taxon>
        <taxon>Botryosphaeriales</taxon>
        <taxon>Botryosphaeriaceae</taxon>
        <taxon>Neofusicoccum</taxon>
    </lineage>
</organism>
<gene>
    <name evidence="1" type="ORF">SLS56_008495</name>
</gene>
<accession>A0ABR3SJW1</accession>
<dbReference type="Proteomes" id="UP001521116">
    <property type="component" value="Unassembled WGS sequence"/>
</dbReference>
<dbReference type="EMBL" id="JAJVDC020000127">
    <property type="protein sequence ID" value="KAL1622957.1"/>
    <property type="molecule type" value="Genomic_DNA"/>
</dbReference>
<proteinExistence type="predicted"/>
<keyword evidence="2" id="KW-1185">Reference proteome</keyword>
<protein>
    <submittedName>
        <fullName evidence="1">Uncharacterized protein</fullName>
    </submittedName>
</protein>
<evidence type="ECO:0000313" key="2">
    <source>
        <dbReference type="Proteomes" id="UP001521116"/>
    </source>
</evidence>